<dbReference type="InterPro" id="IPR008920">
    <property type="entry name" value="TF_FadR/GntR_C"/>
</dbReference>
<dbReference type="PANTHER" id="PTHR43537:SF24">
    <property type="entry name" value="GLUCONATE OPERON TRANSCRIPTIONAL REPRESSOR"/>
    <property type="match status" value="1"/>
</dbReference>
<dbReference type="AlphaFoldDB" id="A0A0U3N1P2"/>
<dbReference type="Proteomes" id="UP000064921">
    <property type="component" value="Plasmid p.p-1"/>
</dbReference>
<accession>A0A0U3N1P2</accession>
<reference evidence="5 6" key="1">
    <citation type="submission" date="2015-10" db="EMBL/GenBank/DDBJ databases">
        <title>The world's first case of liver abscess caused by Pannonibacter phragmitetus.</title>
        <authorList>
            <person name="Ming D."/>
            <person name="Wang M."/>
            <person name="Zhou Y."/>
            <person name="Jiang T."/>
            <person name="Hu S."/>
        </authorList>
    </citation>
    <scope>NUCLEOTIDE SEQUENCE [LARGE SCALE GENOMIC DNA]</scope>
    <source>
        <strain evidence="5 6">31801</strain>
        <plasmid evidence="6">Plasmid p.p-1</plasmid>
    </source>
</reference>
<dbReference type="Pfam" id="PF07729">
    <property type="entry name" value="FCD"/>
    <property type="match status" value="1"/>
</dbReference>
<protein>
    <submittedName>
        <fullName evidence="5">GntR family transcriptional regulator</fullName>
    </submittedName>
</protein>
<dbReference type="GO" id="GO:0003700">
    <property type="term" value="F:DNA-binding transcription factor activity"/>
    <property type="evidence" value="ECO:0007669"/>
    <property type="project" value="InterPro"/>
</dbReference>
<dbReference type="KEGG" id="pphr:APZ00_24785"/>
<dbReference type="SUPFAM" id="SSF48008">
    <property type="entry name" value="GntR ligand-binding domain-like"/>
    <property type="match status" value="1"/>
</dbReference>
<dbReference type="SMART" id="SM00895">
    <property type="entry name" value="FCD"/>
    <property type="match status" value="1"/>
</dbReference>
<dbReference type="EMBL" id="CP013069">
    <property type="protein sequence ID" value="ALV30455.1"/>
    <property type="molecule type" value="Genomic_DNA"/>
</dbReference>
<geneLocation type="plasmid" evidence="5 6">
    <name>p.p-1</name>
</geneLocation>
<dbReference type="Gene3D" id="1.10.10.10">
    <property type="entry name" value="Winged helix-like DNA-binding domain superfamily/Winged helix DNA-binding domain"/>
    <property type="match status" value="1"/>
</dbReference>
<dbReference type="GO" id="GO:0003677">
    <property type="term" value="F:DNA binding"/>
    <property type="evidence" value="ECO:0007669"/>
    <property type="project" value="UniProtKB-KW"/>
</dbReference>
<sequence>MPASSVSHAPLASTAEQEAYLHLQQALRLGRYKPGERLIPEDIAAEIGMSRMPVREAFRRLAADGLVKLRPNRGCVVAGLTLDEIHEIFEIRSVLEGLAVRLAMPRMEAETFEELDRMLERMERAGQTGSSDWVLRHQEFHGFIYGLSGRPKLIRQITGLHVMIEPYMRIWFDYAVKPLSAREEHQQLIEALRSGDARHAEAVMQEHIIETASLIAGFASPGQG</sequence>
<dbReference type="InterPro" id="IPR000524">
    <property type="entry name" value="Tscrpt_reg_HTH_GntR"/>
</dbReference>
<dbReference type="InterPro" id="IPR036390">
    <property type="entry name" value="WH_DNA-bd_sf"/>
</dbReference>
<proteinExistence type="predicted"/>
<dbReference type="CDD" id="cd07377">
    <property type="entry name" value="WHTH_GntR"/>
    <property type="match status" value="1"/>
</dbReference>
<dbReference type="PROSITE" id="PS50949">
    <property type="entry name" value="HTH_GNTR"/>
    <property type="match status" value="1"/>
</dbReference>
<name>A0A0U3N1P2_9HYPH</name>
<feature type="domain" description="HTH gntR-type" evidence="4">
    <location>
        <begin position="13"/>
        <end position="80"/>
    </location>
</feature>
<dbReference type="Pfam" id="PF00392">
    <property type="entry name" value="GntR"/>
    <property type="match status" value="1"/>
</dbReference>
<evidence type="ECO:0000313" key="6">
    <source>
        <dbReference type="Proteomes" id="UP000064921"/>
    </source>
</evidence>
<dbReference type="InterPro" id="IPR011711">
    <property type="entry name" value="GntR_C"/>
</dbReference>
<keyword evidence="3" id="KW-0804">Transcription</keyword>
<evidence type="ECO:0000256" key="2">
    <source>
        <dbReference type="ARBA" id="ARBA00023125"/>
    </source>
</evidence>
<keyword evidence="2" id="KW-0238">DNA-binding</keyword>
<dbReference type="SUPFAM" id="SSF46785">
    <property type="entry name" value="Winged helix' DNA-binding domain"/>
    <property type="match status" value="1"/>
</dbReference>
<organism evidence="5 6">
    <name type="scientific">Pannonibacter phragmitetus</name>
    <dbReference type="NCBI Taxonomy" id="121719"/>
    <lineage>
        <taxon>Bacteria</taxon>
        <taxon>Pseudomonadati</taxon>
        <taxon>Pseudomonadota</taxon>
        <taxon>Alphaproteobacteria</taxon>
        <taxon>Hyphomicrobiales</taxon>
        <taxon>Stappiaceae</taxon>
        <taxon>Pannonibacter</taxon>
    </lineage>
</organism>
<evidence type="ECO:0000259" key="4">
    <source>
        <dbReference type="PROSITE" id="PS50949"/>
    </source>
</evidence>
<dbReference type="SMART" id="SM00345">
    <property type="entry name" value="HTH_GNTR"/>
    <property type="match status" value="1"/>
</dbReference>
<dbReference type="RefSeq" id="WP_058901000.1">
    <property type="nucleotide sequence ID" value="NZ_CP013069.1"/>
</dbReference>
<keyword evidence="1" id="KW-0805">Transcription regulation</keyword>
<keyword evidence="6" id="KW-1185">Reference proteome</keyword>
<dbReference type="Gene3D" id="1.20.120.530">
    <property type="entry name" value="GntR ligand-binding domain-like"/>
    <property type="match status" value="1"/>
</dbReference>
<evidence type="ECO:0000313" key="5">
    <source>
        <dbReference type="EMBL" id="ALV30455.1"/>
    </source>
</evidence>
<gene>
    <name evidence="5" type="ORF">APZ00_24785</name>
</gene>
<evidence type="ECO:0000256" key="3">
    <source>
        <dbReference type="ARBA" id="ARBA00023163"/>
    </source>
</evidence>
<keyword evidence="5" id="KW-0614">Plasmid</keyword>
<dbReference type="InterPro" id="IPR036388">
    <property type="entry name" value="WH-like_DNA-bd_sf"/>
</dbReference>
<dbReference type="PANTHER" id="PTHR43537">
    <property type="entry name" value="TRANSCRIPTIONAL REGULATOR, GNTR FAMILY"/>
    <property type="match status" value="1"/>
</dbReference>
<evidence type="ECO:0000256" key="1">
    <source>
        <dbReference type="ARBA" id="ARBA00023015"/>
    </source>
</evidence>